<proteinExistence type="predicted"/>
<dbReference type="InterPro" id="IPR029068">
    <property type="entry name" value="Glyas_Bleomycin-R_OHBP_Dase"/>
</dbReference>
<dbReference type="EMBL" id="CP002869">
    <property type="protein sequence ID" value="AEI39131.1"/>
    <property type="molecule type" value="Genomic_DNA"/>
</dbReference>
<evidence type="ECO:0000313" key="2">
    <source>
        <dbReference type="Proteomes" id="UP000006620"/>
    </source>
</evidence>
<organism evidence="1 2">
    <name type="scientific">Paenibacillus mucilaginosus (strain KNP414)</name>
    <dbReference type="NCBI Taxonomy" id="1036673"/>
    <lineage>
        <taxon>Bacteria</taxon>
        <taxon>Bacillati</taxon>
        <taxon>Bacillota</taxon>
        <taxon>Bacilli</taxon>
        <taxon>Bacillales</taxon>
        <taxon>Paenibacillaceae</taxon>
        <taxon>Paenibacillus</taxon>
    </lineage>
</organism>
<dbReference type="Proteomes" id="UP000006620">
    <property type="component" value="Chromosome"/>
</dbReference>
<gene>
    <name evidence="1" type="ordered locus">KNP414_00506</name>
</gene>
<dbReference type="AlphaFoldDB" id="F8FPY9"/>
<dbReference type="KEGG" id="pms:KNP414_00506"/>
<protein>
    <submittedName>
        <fullName evidence="1">Uncharacterized protein</fullName>
    </submittedName>
</protein>
<reference evidence="2" key="1">
    <citation type="submission" date="2011-06" db="EMBL/GenBank/DDBJ databases">
        <title>Complete genome sequence of Paenibacillus mucilaginosus KNP414.</title>
        <authorList>
            <person name="Wang J."/>
            <person name="Hu S."/>
            <person name="Hu X."/>
            <person name="Zhang B."/>
            <person name="Dong D."/>
            <person name="Zhang S."/>
            <person name="Zhao K."/>
            <person name="Wu D."/>
        </authorList>
    </citation>
    <scope>NUCLEOTIDE SEQUENCE [LARGE SCALE GENOMIC DNA]</scope>
    <source>
        <strain evidence="2">KNP414</strain>
    </source>
</reference>
<accession>F8FPY9</accession>
<name>F8FPY9_PAEMK</name>
<sequence length="181" mass="19666">MVYTILCQRKARYVCRTGISFLRQGKAIWETIPDQVSGKEAMGMNSAPITFEFESRKAALLAMDTMEELGYRTALHDEPQKPLLHVIVDKGDITSALEIAEAHGGRLIETADFPNEPAVFAMAYDPDGGIIIPAHLVGPDEVDISAAAYGGGPGSAYTNEDDDTFDPSREDYNGFDAGIHL</sequence>
<dbReference type="HOGENOM" id="CLU_127640_1_0_9"/>
<evidence type="ECO:0000313" key="1">
    <source>
        <dbReference type="EMBL" id="AEI39131.1"/>
    </source>
</evidence>
<dbReference type="Gene3D" id="3.10.180.10">
    <property type="entry name" value="2,3-Dihydroxybiphenyl 1,2-Dioxygenase, domain 1"/>
    <property type="match status" value="1"/>
</dbReference>
<reference evidence="1 2" key="2">
    <citation type="journal article" date="2013" name="Genome Announc.">
        <title>Genome Sequence of Growth-Improving Paenibacillus mucilaginosus Strain KNP414.</title>
        <authorList>
            <person name="Lu J.J."/>
            <person name="Wang J.F."/>
            <person name="Hu X.F."/>
        </authorList>
    </citation>
    <scope>NUCLEOTIDE SEQUENCE [LARGE SCALE GENOMIC DNA]</scope>
    <source>
        <strain evidence="1 2">KNP414</strain>
    </source>
</reference>
<dbReference type="PATRIC" id="fig|1036673.3.peg.458"/>